<evidence type="ECO:0000313" key="1">
    <source>
        <dbReference type="EMBL" id="CAB4030870.1"/>
    </source>
</evidence>
<keyword evidence="2" id="KW-1185">Reference proteome</keyword>
<dbReference type="Gene3D" id="3.90.175.10">
    <property type="entry name" value="Diphtheria Toxin, domain 1"/>
    <property type="match status" value="1"/>
</dbReference>
<feature type="non-terminal residue" evidence="1">
    <location>
        <position position="1"/>
    </location>
</feature>
<dbReference type="SUPFAM" id="SSF56399">
    <property type="entry name" value="ADP-ribosylation"/>
    <property type="match status" value="1"/>
</dbReference>
<dbReference type="AlphaFoldDB" id="A0A7D9JJ85"/>
<reference evidence="1" key="1">
    <citation type="submission" date="2020-04" db="EMBL/GenBank/DDBJ databases">
        <authorList>
            <person name="Alioto T."/>
            <person name="Alioto T."/>
            <person name="Gomez Garrido J."/>
        </authorList>
    </citation>
    <scope>NUCLEOTIDE SEQUENCE</scope>
    <source>
        <strain evidence="1">A484AB</strain>
    </source>
</reference>
<dbReference type="OrthoDB" id="2326767at2759"/>
<evidence type="ECO:0000313" key="2">
    <source>
        <dbReference type="Proteomes" id="UP001152795"/>
    </source>
</evidence>
<organism evidence="1 2">
    <name type="scientific">Paramuricea clavata</name>
    <name type="common">Red gorgonian</name>
    <name type="synonym">Violescent sea-whip</name>
    <dbReference type="NCBI Taxonomy" id="317549"/>
    <lineage>
        <taxon>Eukaryota</taxon>
        <taxon>Metazoa</taxon>
        <taxon>Cnidaria</taxon>
        <taxon>Anthozoa</taxon>
        <taxon>Octocorallia</taxon>
        <taxon>Malacalcyonacea</taxon>
        <taxon>Plexauridae</taxon>
        <taxon>Paramuricea</taxon>
    </lineage>
</organism>
<dbReference type="EMBL" id="CACRXK020017197">
    <property type="protein sequence ID" value="CAB4030870.1"/>
    <property type="molecule type" value="Genomic_DNA"/>
</dbReference>
<protein>
    <submittedName>
        <fullName evidence="1">Uncharacterized protein LOC111086092</fullName>
    </submittedName>
</protein>
<accession>A0A7D9JJ85</accession>
<proteinExistence type="predicted"/>
<name>A0A7D9JJ85_PARCT</name>
<dbReference type="Proteomes" id="UP001152795">
    <property type="component" value="Unassembled WGS sequence"/>
</dbReference>
<sequence>PYPLTRGLAQYLPPASSKNKSLPFDEATTFAAYQKQPVDDGLKKVVRCLKNPLNLFHEIILRAQFSVTIKLDSGDIQPLYWELTIRAARIDLHCGLDALGVIYQGLFHSKILLKHVQQILDEDKGNNACADLKKSSKEVQKLRELNENLLNLNKFLDCVLLHYSSLNCSLPSSTLIKEIKHTTKKIYQVIKQLKSDSVESVVLNSVLTEEDVLCSVLGLNDDFANRLRNLSEEMRQHKTDMYFLLCFIKEGYDSLNVESLHDTDEVARLQKMGFTENRSNVIAKWIAEQPFPRHKSLFAWAQIYIENLFKYDIFLNDHVSRFPYEEHRLNEWFSVDAGCDESEDGCVSQVSVINTTTHKDACRIADRTKAEFEANSPKENFYFHGTDHKSAQNILENGINLREGQKGCDFSHGCGFYVADKFECALEYAMKSKAAAVVLFNLNDDCLKKGLDLSDPERHQDLQSVREYFQSGEPRNHRLSKKLYKNVKNCNYIIGPISRDGISRNNTWEDVQQICVRNQKMADEIGRPPHVVGIVFLNLEDAQLARKN</sequence>
<gene>
    <name evidence="1" type="ORF">PACLA_8A034323</name>
</gene>
<comment type="caution">
    <text evidence="1">The sequence shown here is derived from an EMBL/GenBank/DDBJ whole genome shotgun (WGS) entry which is preliminary data.</text>
</comment>